<evidence type="ECO:0000313" key="1">
    <source>
        <dbReference type="EMBL" id="VBB41261.1"/>
    </source>
</evidence>
<organism evidence="1">
    <name type="scientific">uncultured Spirochaetota bacterium</name>
    <dbReference type="NCBI Taxonomy" id="460511"/>
    <lineage>
        <taxon>Bacteria</taxon>
        <taxon>Pseudomonadati</taxon>
        <taxon>Spirochaetota</taxon>
        <taxon>environmental samples</taxon>
    </lineage>
</organism>
<dbReference type="EMBL" id="UPXP01000038">
    <property type="protein sequence ID" value="VBB41261.1"/>
    <property type="molecule type" value="Genomic_DNA"/>
</dbReference>
<sequence>MTTILVLKSWDNVENLVSIIGILLSLKREIREKPGRRIYEKISRSLGTTSCRRNCLVRPGSHERMADSISKRAHRCDSFHW</sequence>
<protein>
    <submittedName>
        <fullName evidence="1">Uncharacterized protein</fullName>
    </submittedName>
</protein>
<dbReference type="AlphaFoldDB" id="A0A653A0T6"/>
<reference evidence="1" key="1">
    <citation type="submission" date="2018-07" db="EMBL/GenBank/DDBJ databases">
        <authorList>
            <consortium name="Genoscope - CEA"/>
            <person name="William W."/>
        </authorList>
    </citation>
    <scope>NUCLEOTIDE SEQUENCE</scope>
    <source>
        <strain evidence="1">IK1</strain>
    </source>
</reference>
<name>A0A653A0T6_9SPIR</name>
<accession>A0A653A0T6</accession>
<proteinExistence type="predicted"/>
<gene>
    <name evidence="1" type="ORF">TRIP_E90087</name>
</gene>